<dbReference type="EMBL" id="JBHTNU010000001">
    <property type="protein sequence ID" value="MFD1425461.1"/>
    <property type="molecule type" value="Genomic_DNA"/>
</dbReference>
<proteinExistence type="predicted"/>
<dbReference type="CDD" id="cd07344">
    <property type="entry name" value="M48_yhfN_like"/>
    <property type="match status" value="1"/>
</dbReference>
<reference evidence="3" key="1">
    <citation type="journal article" date="2019" name="Int. J. Syst. Evol. Microbiol.">
        <title>The Global Catalogue of Microorganisms (GCM) 10K type strain sequencing project: providing services to taxonomists for standard genome sequencing and annotation.</title>
        <authorList>
            <consortium name="The Broad Institute Genomics Platform"/>
            <consortium name="The Broad Institute Genome Sequencing Center for Infectious Disease"/>
            <person name="Wu L."/>
            <person name="Ma J."/>
        </authorList>
    </citation>
    <scope>NUCLEOTIDE SEQUENCE [LARGE SCALE GENOMIC DNA]</scope>
    <source>
        <strain evidence="3">S1</strain>
    </source>
</reference>
<dbReference type="Proteomes" id="UP001597282">
    <property type="component" value="Unassembled WGS sequence"/>
</dbReference>
<dbReference type="RefSeq" id="WP_380162217.1">
    <property type="nucleotide sequence ID" value="NZ_JBHTNU010000001.1"/>
</dbReference>
<comment type="caution">
    <text evidence="2">The sequence shown here is derived from an EMBL/GenBank/DDBJ whole genome shotgun (WGS) entry which is preliminary data.</text>
</comment>
<dbReference type="Pfam" id="PF01863">
    <property type="entry name" value="YgjP-like"/>
    <property type="match status" value="1"/>
</dbReference>
<protein>
    <submittedName>
        <fullName evidence="2">M48 family metallopeptidase</fullName>
    </submittedName>
</protein>
<dbReference type="PANTHER" id="PTHR30399:SF1">
    <property type="entry name" value="UTP PYROPHOSPHATASE"/>
    <property type="match status" value="1"/>
</dbReference>
<evidence type="ECO:0000259" key="1">
    <source>
        <dbReference type="Pfam" id="PF01863"/>
    </source>
</evidence>
<name>A0ABW4C7J0_9BACL</name>
<dbReference type="InterPro" id="IPR053136">
    <property type="entry name" value="UTP_pyrophosphatase-like"/>
</dbReference>
<feature type="domain" description="YgjP-like metallopeptidase" evidence="1">
    <location>
        <begin position="23"/>
        <end position="234"/>
    </location>
</feature>
<keyword evidence="3" id="KW-1185">Reference proteome</keyword>
<dbReference type="PANTHER" id="PTHR30399">
    <property type="entry name" value="UNCHARACTERIZED PROTEIN YGJP"/>
    <property type="match status" value="1"/>
</dbReference>
<organism evidence="2 3">
    <name type="scientific">Kroppenstedtia sanguinis</name>
    <dbReference type="NCBI Taxonomy" id="1380684"/>
    <lineage>
        <taxon>Bacteria</taxon>
        <taxon>Bacillati</taxon>
        <taxon>Bacillota</taxon>
        <taxon>Bacilli</taxon>
        <taxon>Bacillales</taxon>
        <taxon>Thermoactinomycetaceae</taxon>
        <taxon>Kroppenstedtia</taxon>
    </lineage>
</organism>
<dbReference type="Gene3D" id="3.30.2010.10">
    <property type="entry name" value="Metalloproteases ('zincins'), catalytic domain"/>
    <property type="match status" value="1"/>
</dbReference>
<dbReference type="InterPro" id="IPR002725">
    <property type="entry name" value="YgjP-like_metallopeptidase"/>
</dbReference>
<evidence type="ECO:0000313" key="2">
    <source>
        <dbReference type="EMBL" id="MFD1425461.1"/>
    </source>
</evidence>
<gene>
    <name evidence="2" type="ORF">ACFQ4Y_00745</name>
</gene>
<accession>A0ABW4C7J0</accession>
<evidence type="ECO:0000313" key="3">
    <source>
        <dbReference type="Proteomes" id="UP001597282"/>
    </source>
</evidence>
<sequence length="242" mass="28649">MRKLDYGTSTILYTIRRQLGKKDVSISVEWEKGVQVTIPESLDLKRMEEILHKKAPWILMKQAELKEIHRPARPKEFVSGEKLPYLGRNYRLKVHRNTRLKTPHFIFKQGRFIAEIPDSYTIDQQREELRKSFMTWAKDHARPKIEQRIQQFAPLLDVQPVGLTLKDQEARWGSCTKSGRILINWKIILSPLPIVDYIVVHELAHLRVPDHSREFWETVRSVLPDFEKRKEWLRVNGPTITI</sequence>